<evidence type="ECO:0000313" key="1">
    <source>
        <dbReference type="EMBL" id="KXI30730.1"/>
    </source>
</evidence>
<keyword evidence="2" id="KW-1185">Reference proteome</keyword>
<comment type="caution">
    <text evidence="1">The sequence shown here is derived from an EMBL/GenBank/DDBJ whole genome shotgun (WGS) entry which is preliminary data.</text>
</comment>
<gene>
    <name evidence="1" type="ORF">AX660_04735</name>
</gene>
<accession>A0A136A6H5</accession>
<reference evidence="2" key="1">
    <citation type="submission" date="2016-02" db="EMBL/GenBank/DDBJ databases">
        <authorList>
            <person name="Schultz-Johansen M."/>
            <person name="Glaring M.A."/>
            <person name="Bech P.K."/>
            <person name="Stougaard P."/>
        </authorList>
    </citation>
    <scope>NUCLEOTIDE SEQUENCE [LARGE SCALE GENOMIC DNA]</scope>
    <source>
        <strain evidence="2">S66</strain>
    </source>
</reference>
<proteinExistence type="predicted"/>
<dbReference type="EMBL" id="LSNE01000002">
    <property type="protein sequence ID" value="KXI30730.1"/>
    <property type="molecule type" value="Genomic_DNA"/>
</dbReference>
<name>A0A136A6H5_9ALTE</name>
<organism evidence="1 2">
    <name type="scientific">Paraglaciecola hydrolytica</name>
    <dbReference type="NCBI Taxonomy" id="1799789"/>
    <lineage>
        <taxon>Bacteria</taxon>
        <taxon>Pseudomonadati</taxon>
        <taxon>Pseudomonadota</taxon>
        <taxon>Gammaproteobacteria</taxon>
        <taxon>Alteromonadales</taxon>
        <taxon>Alteromonadaceae</taxon>
        <taxon>Paraglaciecola</taxon>
    </lineage>
</organism>
<dbReference type="OrthoDB" id="8888710at2"/>
<dbReference type="RefSeq" id="WP_068371605.1">
    <property type="nucleotide sequence ID" value="NZ_LSNE01000002.1"/>
</dbReference>
<dbReference type="STRING" id="1799789.AX660_04735"/>
<sequence length="245" mass="28031">MTKHVLLNNIHHQNIRVITQFADSYGDDVASVMVYPTEFLELQKEYPILFRQDPANGNFFATTLLGLQQNENLFLDPTTESGWAARYIPANIARGPFLIGFQRQQNDNEQQTAVIHIDVDHPRVNEEQGQALFLEQGGNSPYLEYISKVLNIAHQGMTVNDLMFTAFKQFELIEPVKIEIDLDNGQKHRLTGNFTINESKLQALTADQLMQLNKAGFLQLAFAVVFSMTNIRKLIELKNRQEHKQ</sequence>
<dbReference type="InterPro" id="IPR010836">
    <property type="entry name" value="SapC"/>
</dbReference>
<dbReference type="Proteomes" id="UP000070299">
    <property type="component" value="Unassembled WGS sequence"/>
</dbReference>
<evidence type="ECO:0000313" key="2">
    <source>
        <dbReference type="Proteomes" id="UP000070299"/>
    </source>
</evidence>
<dbReference type="AlphaFoldDB" id="A0A136A6H5"/>
<evidence type="ECO:0008006" key="3">
    <source>
        <dbReference type="Google" id="ProtNLM"/>
    </source>
</evidence>
<protein>
    <recommendedName>
        <fullName evidence="3">Peptide ABC transporter permease</fullName>
    </recommendedName>
</protein>
<dbReference type="Pfam" id="PF07277">
    <property type="entry name" value="SapC"/>
    <property type="match status" value="1"/>
</dbReference>